<name>A0A5J5IZ06_9MICO</name>
<evidence type="ECO:0000313" key="3">
    <source>
        <dbReference type="Proteomes" id="UP000325827"/>
    </source>
</evidence>
<feature type="domain" description="VOC" evidence="1">
    <location>
        <begin position="5"/>
        <end position="135"/>
    </location>
</feature>
<protein>
    <submittedName>
        <fullName evidence="2">VOC family protein</fullName>
    </submittedName>
</protein>
<dbReference type="RefSeq" id="WP_150448592.1">
    <property type="nucleotide sequence ID" value="NZ_VYSA01000002.1"/>
</dbReference>
<dbReference type="InterPro" id="IPR029068">
    <property type="entry name" value="Glyas_Bleomycin-R_OHBP_Dase"/>
</dbReference>
<reference evidence="3" key="1">
    <citation type="submission" date="2019-09" db="EMBL/GenBank/DDBJ databases">
        <title>Mumia zhuanghuii sp. nov. isolated from the intestinal contents of plateau pika (Ochotona curzoniae) in the Qinghai-Tibet plateau of China.</title>
        <authorList>
            <person name="Tian Z."/>
        </authorList>
    </citation>
    <scope>NUCLEOTIDE SEQUENCE [LARGE SCALE GENOMIC DNA]</scope>
    <source>
        <strain evidence="3">JCM 30598</strain>
    </source>
</reference>
<comment type="caution">
    <text evidence="2">The sequence shown here is derived from an EMBL/GenBank/DDBJ whole genome shotgun (WGS) entry which is preliminary data.</text>
</comment>
<dbReference type="Proteomes" id="UP000325827">
    <property type="component" value="Unassembled WGS sequence"/>
</dbReference>
<evidence type="ECO:0000259" key="1">
    <source>
        <dbReference type="PROSITE" id="PS51819"/>
    </source>
</evidence>
<evidence type="ECO:0000313" key="2">
    <source>
        <dbReference type="EMBL" id="KAA9107556.1"/>
    </source>
</evidence>
<dbReference type="Pfam" id="PF00903">
    <property type="entry name" value="Glyoxalase"/>
    <property type="match status" value="1"/>
</dbReference>
<dbReference type="Gene3D" id="3.10.180.10">
    <property type="entry name" value="2,3-Dihydroxybiphenyl 1,2-Dioxygenase, domain 1"/>
    <property type="match status" value="1"/>
</dbReference>
<dbReference type="OrthoDB" id="9794917at2"/>
<gene>
    <name evidence="2" type="ORF">F6B43_08770</name>
</gene>
<dbReference type="PROSITE" id="PS51819">
    <property type="entry name" value="VOC"/>
    <property type="match status" value="1"/>
</dbReference>
<accession>A0A5J5IZ06</accession>
<dbReference type="PANTHER" id="PTHR36437:SF2">
    <property type="entry name" value="GLYOXALASE_BLEOMYCIN RESISTANCE PROTEIN_DIOXYGENASE"/>
    <property type="match status" value="1"/>
</dbReference>
<dbReference type="InterPro" id="IPR037523">
    <property type="entry name" value="VOC_core"/>
</dbReference>
<dbReference type="InterPro" id="IPR004360">
    <property type="entry name" value="Glyas_Fos-R_dOase_dom"/>
</dbReference>
<keyword evidence="3" id="KW-1185">Reference proteome</keyword>
<organism evidence="2 3">
    <name type="scientific">Microbacterium rhizomatis</name>
    <dbReference type="NCBI Taxonomy" id="1631477"/>
    <lineage>
        <taxon>Bacteria</taxon>
        <taxon>Bacillati</taxon>
        <taxon>Actinomycetota</taxon>
        <taxon>Actinomycetes</taxon>
        <taxon>Micrococcales</taxon>
        <taxon>Microbacteriaceae</taxon>
        <taxon>Microbacterium</taxon>
    </lineage>
</organism>
<dbReference type="SUPFAM" id="SSF54593">
    <property type="entry name" value="Glyoxalase/Bleomycin resistance protein/Dihydroxybiphenyl dioxygenase"/>
    <property type="match status" value="1"/>
</dbReference>
<sequence length="136" mass="14607">MPNISLAYCPITVDDVEAAIPFYRDGLGLEIVNDVAYDGHRWVSFGLRGQSGLAVVVSDPGAGRSPDDGDALTRLVVKGSGPGPYVFTTDDLDATFERLQSFGAEVLQEPIEQAWGPRDCAFRDPAGNHVRINQAS</sequence>
<dbReference type="AlphaFoldDB" id="A0A5J5IZ06"/>
<proteinExistence type="predicted"/>
<dbReference type="EMBL" id="VYSA01000002">
    <property type="protein sequence ID" value="KAA9107556.1"/>
    <property type="molecule type" value="Genomic_DNA"/>
</dbReference>
<dbReference type="PANTHER" id="PTHR36437">
    <property type="entry name" value="GLYOXALASE/BLEOMYCIN RESISTANCE PROTEIN/DIOXYGENASE"/>
    <property type="match status" value="1"/>
</dbReference>